<protein>
    <submittedName>
        <fullName evidence="2">Uncharacterized protein</fullName>
    </submittedName>
</protein>
<dbReference type="RefSeq" id="WP_209947785.1">
    <property type="nucleotide sequence ID" value="NZ_JAGGJU010000012.1"/>
</dbReference>
<feature type="transmembrane region" description="Helical" evidence="1">
    <location>
        <begin position="33"/>
        <end position="52"/>
    </location>
</feature>
<keyword evidence="3" id="KW-1185">Reference proteome</keyword>
<gene>
    <name evidence="2" type="ORF">J2Z17_004173</name>
</gene>
<sequence>MTIITAMLILAAFAAALLGTLFTARRSATLSVILGSTMLGIFLLSSIVIGMLR</sequence>
<evidence type="ECO:0000313" key="2">
    <source>
        <dbReference type="EMBL" id="MBP1852715.1"/>
    </source>
</evidence>
<dbReference type="Proteomes" id="UP000759443">
    <property type="component" value="Unassembled WGS sequence"/>
</dbReference>
<comment type="caution">
    <text evidence="2">The sequence shown here is derived from an EMBL/GenBank/DDBJ whole genome shotgun (WGS) entry which is preliminary data.</text>
</comment>
<organism evidence="2 3">
    <name type="scientific">Rhizobium halophytocola</name>
    <dbReference type="NCBI Taxonomy" id="735519"/>
    <lineage>
        <taxon>Bacteria</taxon>
        <taxon>Pseudomonadati</taxon>
        <taxon>Pseudomonadota</taxon>
        <taxon>Alphaproteobacteria</taxon>
        <taxon>Hyphomicrobiales</taxon>
        <taxon>Rhizobiaceae</taxon>
        <taxon>Rhizobium/Agrobacterium group</taxon>
        <taxon>Rhizobium</taxon>
    </lineage>
</organism>
<proteinExistence type="predicted"/>
<reference evidence="2 3" key="1">
    <citation type="submission" date="2021-03" db="EMBL/GenBank/DDBJ databases">
        <title>Genomic Encyclopedia of Type Strains, Phase IV (KMG-IV): sequencing the most valuable type-strain genomes for metagenomic binning, comparative biology and taxonomic classification.</title>
        <authorList>
            <person name="Goeker M."/>
        </authorList>
    </citation>
    <scope>NUCLEOTIDE SEQUENCE [LARGE SCALE GENOMIC DNA]</scope>
    <source>
        <strain evidence="2 3">DSM 21600</strain>
    </source>
</reference>
<keyword evidence="1" id="KW-0472">Membrane</keyword>
<evidence type="ECO:0000313" key="3">
    <source>
        <dbReference type="Proteomes" id="UP000759443"/>
    </source>
</evidence>
<accession>A0ABS4E444</accession>
<dbReference type="EMBL" id="JAGGJU010000012">
    <property type="protein sequence ID" value="MBP1852715.1"/>
    <property type="molecule type" value="Genomic_DNA"/>
</dbReference>
<evidence type="ECO:0000256" key="1">
    <source>
        <dbReference type="SAM" id="Phobius"/>
    </source>
</evidence>
<keyword evidence="1" id="KW-0812">Transmembrane</keyword>
<name>A0ABS4E444_9HYPH</name>
<keyword evidence="1" id="KW-1133">Transmembrane helix</keyword>